<dbReference type="PRINTS" id="PR00081">
    <property type="entry name" value="GDHRDH"/>
</dbReference>
<reference evidence="2 3" key="1">
    <citation type="submission" date="2020-05" db="EMBL/GenBank/DDBJ databases">
        <title>Genome Sequencing of Type Strains.</title>
        <authorList>
            <person name="Lemaire J.F."/>
            <person name="Inderbitzin P."/>
            <person name="Gregorio O.A."/>
            <person name="Collins S.B."/>
            <person name="Wespe N."/>
            <person name="Knight-Connoni V."/>
        </authorList>
    </citation>
    <scope>NUCLEOTIDE SEQUENCE [LARGE SCALE GENOMIC DNA]</scope>
    <source>
        <strain evidence="2 3">DSM 20512</strain>
    </source>
</reference>
<dbReference type="InterPro" id="IPR036291">
    <property type="entry name" value="NAD(P)-bd_dom_sf"/>
</dbReference>
<name>A0A850DUZ3_9MICO</name>
<dbReference type="Proteomes" id="UP000539146">
    <property type="component" value="Unassembled WGS sequence"/>
</dbReference>
<dbReference type="InterPro" id="IPR002347">
    <property type="entry name" value="SDR_fam"/>
</dbReference>
<comment type="caution">
    <text evidence="2">The sequence shown here is derived from an EMBL/GenBank/DDBJ whole genome shotgun (WGS) entry which is preliminary data.</text>
</comment>
<organism evidence="2 3">
    <name type="scientific">Curtobacterium citreum</name>
    <dbReference type="NCBI Taxonomy" id="2036"/>
    <lineage>
        <taxon>Bacteria</taxon>
        <taxon>Bacillati</taxon>
        <taxon>Actinomycetota</taxon>
        <taxon>Actinomycetes</taxon>
        <taxon>Micrococcales</taxon>
        <taxon>Microbacteriaceae</taxon>
        <taxon>Curtobacterium</taxon>
    </lineage>
</organism>
<dbReference type="SUPFAM" id="SSF51735">
    <property type="entry name" value="NAD(P)-binding Rossmann-fold domains"/>
    <property type="match status" value="1"/>
</dbReference>
<proteinExistence type="predicted"/>
<dbReference type="RefSeq" id="WP_175326555.1">
    <property type="nucleotide sequence ID" value="NZ_BAAAWP010000001.1"/>
</dbReference>
<evidence type="ECO:0000313" key="2">
    <source>
        <dbReference type="EMBL" id="NUU29204.1"/>
    </source>
</evidence>
<dbReference type="Gene3D" id="3.40.50.720">
    <property type="entry name" value="NAD(P)-binding Rossmann-like Domain"/>
    <property type="match status" value="1"/>
</dbReference>
<dbReference type="PANTHER" id="PTHR43157">
    <property type="entry name" value="PHOSPHATIDYLINOSITOL-GLYCAN BIOSYNTHESIS CLASS F PROTEIN-RELATED"/>
    <property type="match status" value="1"/>
</dbReference>
<protein>
    <submittedName>
        <fullName evidence="2">SDR family NAD(P)-dependent oxidoreductase</fullName>
    </submittedName>
</protein>
<dbReference type="Pfam" id="PF00106">
    <property type="entry name" value="adh_short"/>
    <property type="match status" value="1"/>
</dbReference>
<dbReference type="PANTHER" id="PTHR43157:SF31">
    <property type="entry name" value="PHOSPHATIDYLINOSITOL-GLYCAN BIOSYNTHESIS CLASS F PROTEIN"/>
    <property type="match status" value="1"/>
</dbReference>
<evidence type="ECO:0000313" key="3">
    <source>
        <dbReference type="Proteomes" id="UP000539146"/>
    </source>
</evidence>
<gene>
    <name evidence="2" type="ORF">HP467_13995</name>
</gene>
<keyword evidence="1" id="KW-0560">Oxidoreductase</keyword>
<dbReference type="AlphaFoldDB" id="A0A850DUZ3"/>
<sequence length="296" mass="31600">MAQIPQLGNDERSMRGRVVVVTGASSGIGAAAARSYADRGAHVIVVGRDAGKTALVADAIRGDYRIADFAQLRDVSQLGANLLESIDRIDVLVNNAGAMFERNELTVDGFERTFQVNYLAPFLLTSILRVMLEDSGSDIRVVNTGSSQAIGVEVDVDASARGTAPFSKIASYGAAKRALTHFTERFDRTTPDNVTATIAHPGFVATAIVRDNPAQLAAMRDGRIPDSILTPEQGAGPLVSLGVTRSTAELHGKYFDRYDEHPVEAASNQAVSSDVWRRSVRLLAASNLTTGQISTQ</sequence>
<dbReference type="GO" id="GO:0016491">
    <property type="term" value="F:oxidoreductase activity"/>
    <property type="evidence" value="ECO:0007669"/>
    <property type="project" value="UniProtKB-KW"/>
</dbReference>
<evidence type="ECO:0000256" key="1">
    <source>
        <dbReference type="ARBA" id="ARBA00023002"/>
    </source>
</evidence>
<accession>A0A850DUZ3</accession>
<dbReference type="EMBL" id="JABMCG010000121">
    <property type="protein sequence ID" value="NUU29204.1"/>
    <property type="molecule type" value="Genomic_DNA"/>
</dbReference>